<accession>A5CZC6</accession>
<dbReference type="STRING" id="370438.PTH_2476"/>
<name>A5CZC6_PELTS</name>
<evidence type="ECO:0000313" key="1">
    <source>
        <dbReference type="EMBL" id="BAF60657.1"/>
    </source>
</evidence>
<sequence length="74" mass="8168">MSVLPLPAVPQEHPLRPGDRVAVEYRDAGLYPKKFTGVVEKIYPAFILIRHPCGYAVTVHVTDLGKVRKAGAAW</sequence>
<dbReference type="EMBL" id="AP009389">
    <property type="protein sequence ID" value="BAF60657.1"/>
    <property type="molecule type" value="Genomic_DNA"/>
</dbReference>
<keyword evidence="2" id="KW-1185">Reference proteome</keyword>
<dbReference type="HOGENOM" id="CLU_200500_0_0_9"/>
<protein>
    <recommendedName>
        <fullName evidence="3">KOW domain-containing protein</fullName>
    </recommendedName>
</protein>
<gene>
    <name evidence="1" type="ordered locus">PTH_2476</name>
</gene>
<dbReference type="KEGG" id="pth:PTH_2476"/>
<reference evidence="2" key="1">
    <citation type="journal article" date="2008" name="Genome Res.">
        <title>The genome of Pelotomaculum thermopropionicum reveals niche-associated evolution in anaerobic microbiota.</title>
        <authorList>
            <person name="Kosaka T."/>
            <person name="Kato S."/>
            <person name="Shimoyama T."/>
            <person name="Ishii S."/>
            <person name="Abe T."/>
            <person name="Watanabe K."/>
        </authorList>
    </citation>
    <scope>NUCLEOTIDE SEQUENCE [LARGE SCALE GENOMIC DNA]</scope>
    <source>
        <strain evidence="2">DSM 13744 / JCM 10971 / SI</strain>
    </source>
</reference>
<dbReference type="AlphaFoldDB" id="A5CZC6"/>
<proteinExistence type="predicted"/>
<dbReference type="Proteomes" id="UP000006556">
    <property type="component" value="Chromosome"/>
</dbReference>
<evidence type="ECO:0000313" key="2">
    <source>
        <dbReference type="Proteomes" id="UP000006556"/>
    </source>
</evidence>
<evidence type="ECO:0008006" key="3">
    <source>
        <dbReference type="Google" id="ProtNLM"/>
    </source>
</evidence>
<organism evidence="1 2">
    <name type="scientific">Pelotomaculum thermopropionicum (strain DSM 13744 / JCM 10971 / SI)</name>
    <dbReference type="NCBI Taxonomy" id="370438"/>
    <lineage>
        <taxon>Bacteria</taxon>
        <taxon>Bacillati</taxon>
        <taxon>Bacillota</taxon>
        <taxon>Clostridia</taxon>
        <taxon>Eubacteriales</taxon>
        <taxon>Desulfotomaculaceae</taxon>
        <taxon>Pelotomaculum</taxon>
    </lineage>
</organism>
<dbReference type="eggNOG" id="ENOG502ZGFV">
    <property type="taxonomic scope" value="Bacteria"/>
</dbReference>